<dbReference type="InterPro" id="IPR031342">
    <property type="entry name" value="Mug163-like"/>
</dbReference>
<accession>A0A1E4RR88</accession>
<reference evidence="2" key="1">
    <citation type="submission" date="2016-05" db="EMBL/GenBank/DDBJ databases">
        <title>Comparative genomics of biotechnologically important yeasts.</title>
        <authorList>
            <consortium name="DOE Joint Genome Institute"/>
            <person name="Riley R."/>
            <person name="Haridas S."/>
            <person name="Wolfe K.H."/>
            <person name="Lopes M.R."/>
            <person name="Hittinger C.T."/>
            <person name="Goker M."/>
            <person name="Salamov A."/>
            <person name="Wisecaver J."/>
            <person name="Long T.M."/>
            <person name="Aerts A.L."/>
            <person name="Barry K."/>
            <person name="Choi C."/>
            <person name="Clum A."/>
            <person name="Coughlan A.Y."/>
            <person name="Deshpande S."/>
            <person name="Douglass A.P."/>
            <person name="Hanson S.J."/>
            <person name="Klenk H.-P."/>
            <person name="Labutti K."/>
            <person name="Lapidus A."/>
            <person name="Lindquist E."/>
            <person name="Lipzen A."/>
            <person name="Meier-Kolthoff J.P."/>
            <person name="Ohm R.A."/>
            <person name="Otillar R.P."/>
            <person name="Pangilinan J."/>
            <person name="Peng Y."/>
            <person name="Rokas A."/>
            <person name="Rosa C.A."/>
            <person name="Scheuner C."/>
            <person name="Sibirny A.A."/>
            <person name="Slot J.C."/>
            <person name="Stielow J.B."/>
            <person name="Sun H."/>
            <person name="Kurtzman C.P."/>
            <person name="Blackwell M."/>
            <person name="Grigoriev I.V."/>
            <person name="Jeffries T.W."/>
        </authorList>
    </citation>
    <scope>NUCLEOTIDE SEQUENCE [LARGE SCALE GENOMIC DNA]</scope>
    <source>
        <strain evidence="2">NRRL Y-1933</strain>
    </source>
</reference>
<evidence type="ECO:0000313" key="1">
    <source>
        <dbReference type="EMBL" id="ODV69721.1"/>
    </source>
</evidence>
<name>A0A1E4RR88_9ASCO</name>
<gene>
    <name evidence="1" type="ORF">HYPBUDRAFT_3664</name>
</gene>
<dbReference type="Pfam" id="PF17119">
    <property type="entry name" value="MMU163"/>
    <property type="match status" value="1"/>
</dbReference>
<dbReference type="AlphaFoldDB" id="A0A1E4RR88"/>
<organism evidence="1 2">
    <name type="scientific">Hyphopichia burtonii NRRL Y-1933</name>
    <dbReference type="NCBI Taxonomy" id="984485"/>
    <lineage>
        <taxon>Eukaryota</taxon>
        <taxon>Fungi</taxon>
        <taxon>Dikarya</taxon>
        <taxon>Ascomycota</taxon>
        <taxon>Saccharomycotina</taxon>
        <taxon>Pichiomycetes</taxon>
        <taxon>Debaryomycetaceae</taxon>
        <taxon>Hyphopichia</taxon>
    </lineage>
</organism>
<dbReference type="OrthoDB" id="5329385at2759"/>
<sequence length="266" mass="30039">MSFSDMKPNNSGYDPDDQNKKANLGSMIDEIKLNVPNIFTKSIPKHLISSNVLLRICPTHFAELNSYLPNIKGHVSYYTTCKTLQLILSSLVLNPKVKLHIQSIRTNVSSEDTDSTYHYVYPQTTKIHVRWTTCPEGCHHLSTNENIDEGKNFHSTSDAKLGSHSWSKFDTLKFLNSNNNPDIPVASDESKPFQQSLTSIKNLLSNLTTGLIGLTKEEKKLERVISGLFIFELNTDNTEIVVHTIEDVDVIERTEMEDVDGKLRIC</sequence>
<dbReference type="Proteomes" id="UP000095085">
    <property type="component" value="Unassembled WGS sequence"/>
</dbReference>
<dbReference type="RefSeq" id="XP_020078788.1">
    <property type="nucleotide sequence ID" value="XM_020223366.1"/>
</dbReference>
<proteinExistence type="predicted"/>
<dbReference type="STRING" id="984485.A0A1E4RR88"/>
<keyword evidence="2" id="KW-1185">Reference proteome</keyword>
<evidence type="ECO:0000313" key="2">
    <source>
        <dbReference type="Proteomes" id="UP000095085"/>
    </source>
</evidence>
<protein>
    <submittedName>
        <fullName evidence="1">Uncharacterized protein</fullName>
    </submittedName>
</protein>
<dbReference type="EMBL" id="KV454538">
    <property type="protein sequence ID" value="ODV69721.1"/>
    <property type="molecule type" value="Genomic_DNA"/>
</dbReference>
<dbReference type="GeneID" id="30997915"/>